<dbReference type="HOGENOM" id="CLU_921102_0_0_6"/>
<name>I3YFW4_THIV6</name>
<reference evidence="1 2" key="1">
    <citation type="submission" date="2012-06" db="EMBL/GenBank/DDBJ databases">
        <title>Complete sequence of Thiocystis violascens DSM 198.</title>
        <authorList>
            <consortium name="US DOE Joint Genome Institute"/>
            <person name="Lucas S."/>
            <person name="Han J."/>
            <person name="Lapidus A."/>
            <person name="Cheng J.-F."/>
            <person name="Goodwin L."/>
            <person name="Pitluck S."/>
            <person name="Peters L."/>
            <person name="Ovchinnikova G."/>
            <person name="Teshima H."/>
            <person name="Detter J.C."/>
            <person name="Han C."/>
            <person name="Tapia R."/>
            <person name="Land M."/>
            <person name="Hauser L."/>
            <person name="Kyrpides N."/>
            <person name="Ivanova N."/>
            <person name="Pagani I."/>
            <person name="Vogl K."/>
            <person name="Liu Z."/>
            <person name="Frigaard N.-U."/>
            <person name="Bryant D."/>
            <person name="Woyke T."/>
        </authorList>
    </citation>
    <scope>NUCLEOTIDE SEQUENCE [LARGE SCALE GENOMIC DNA]</scope>
    <source>
        <strain evidence="2">ATCC 17096 / DSM 198 / 6111</strain>
    </source>
</reference>
<dbReference type="STRING" id="765911.Thivi_4059"/>
<organism evidence="1 2">
    <name type="scientific">Thiocystis violascens (strain ATCC 17096 / DSM 198 / 6111)</name>
    <name type="common">Chromatium violascens</name>
    <dbReference type="NCBI Taxonomy" id="765911"/>
    <lineage>
        <taxon>Bacteria</taxon>
        <taxon>Pseudomonadati</taxon>
        <taxon>Pseudomonadota</taxon>
        <taxon>Gammaproteobacteria</taxon>
        <taxon>Chromatiales</taxon>
        <taxon>Chromatiaceae</taxon>
        <taxon>Thiocystis</taxon>
    </lineage>
</organism>
<gene>
    <name evidence="1" type="ordered locus">Thivi_4059</name>
</gene>
<sequence>MKNLIDQVARKFNRARFLNVASKILATPPLALGHDNGAVVATMLQHKDMLMYLLALKSFARWIPVSRVVVVNDGSLGSEDLRILAAHVPGIKLLALEKFRSDQCPVGGCWERLLAITELTREAYVIQLDADTLTLGDLAEVREHVQVARPFTIATWDKQEIEPMAMATESAKESLSRHPNKHVQLVTEASFAQLTDYQNLNYVRGCAGFMGFASGSLDRRIIECFSKEIRSIVGPVWETWGSEQVMANIMLANAPDAVVLPHPRYCDCNRILEKETKFVHFIGSCRFSDKTYIRMAQKVTTDLLIIAGYLPKSP</sequence>
<dbReference type="SUPFAM" id="SSF53448">
    <property type="entry name" value="Nucleotide-diphospho-sugar transferases"/>
    <property type="match status" value="1"/>
</dbReference>
<dbReference type="OrthoDB" id="8561892at2"/>
<accession>I3YFW4</accession>
<evidence type="ECO:0000313" key="1">
    <source>
        <dbReference type="EMBL" id="AFL75882.1"/>
    </source>
</evidence>
<dbReference type="KEGG" id="tvi:Thivi_4059"/>
<dbReference type="InterPro" id="IPR029044">
    <property type="entry name" value="Nucleotide-diphossugar_trans"/>
</dbReference>
<dbReference type="EMBL" id="CP003154">
    <property type="protein sequence ID" value="AFL75882.1"/>
    <property type="molecule type" value="Genomic_DNA"/>
</dbReference>
<dbReference type="eggNOG" id="ENOG502ZV71">
    <property type="taxonomic scope" value="Bacteria"/>
</dbReference>
<proteinExistence type="predicted"/>
<dbReference type="AlphaFoldDB" id="I3YFW4"/>
<dbReference type="Proteomes" id="UP000006062">
    <property type="component" value="Chromosome"/>
</dbReference>
<protein>
    <submittedName>
        <fullName evidence="1">Uncharacterized protein</fullName>
    </submittedName>
</protein>
<evidence type="ECO:0000313" key="2">
    <source>
        <dbReference type="Proteomes" id="UP000006062"/>
    </source>
</evidence>
<keyword evidence="2" id="KW-1185">Reference proteome</keyword>
<dbReference type="RefSeq" id="WP_014780268.1">
    <property type="nucleotide sequence ID" value="NC_018012.1"/>
</dbReference>